<evidence type="ECO:0008006" key="6">
    <source>
        <dbReference type="Google" id="ProtNLM"/>
    </source>
</evidence>
<keyword evidence="5" id="KW-1185">Reference proteome</keyword>
<evidence type="ECO:0000313" key="4">
    <source>
        <dbReference type="EMBL" id="TGK86931.1"/>
    </source>
</evidence>
<reference evidence="4" key="1">
    <citation type="journal article" date="2019" name="PLoS Negl. Trop. Dis.">
        <title>Revisiting the worldwide diversity of Leptospira species in the environment.</title>
        <authorList>
            <person name="Vincent A.T."/>
            <person name="Schiettekatte O."/>
            <person name="Bourhy P."/>
            <person name="Veyrier F.J."/>
            <person name="Picardeau M."/>
        </authorList>
    </citation>
    <scope>NUCLEOTIDE SEQUENCE [LARGE SCALE GENOMIC DNA]</scope>
    <source>
        <strain evidence="4">201800287</strain>
    </source>
</reference>
<dbReference type="GO" id="GO:0007160">
    <property type="term" value="P:cell-matrix adhesion"/>
    <property type="evidence" value="ECO:0007669"/>
    <property type="project" value="TreeGrafter"/>
</dbReference>
<evidence type="ECO:0000256" key="1">
    <source>
        <dbReference type="ARBA" id="ARBA00022729"/>
    </source>
</evidence>
<protein>
    <recommendedName>
        <fullName evidence="6">VCBS repeat-containing protein</fullName>
    </recommendedName>
</protein>
<dbReference type="Pfam" id="PF01839">
    <property type="entry name" value="FG-GAP"/>
    <property type="match status" value="3"/>
</dbReference>
<dbReference type="SMART" id="SM00191">
    <property type="entry name" value="Int_alpha"/>
    <property type="match status" value="6"/>
</dbReference>
<dbReference type="RefSeq" id="WP_135600545.1">
    <property type="nucleotide sequence ID" value="NZ_RQFK01000011.1"/>
</dbReference>
<proteinExistence type="predicted"/>
<dbReference type="InterPro" id="IPR013517">
    <property type="entry name" value="FG-GAP"/>
</dbReference>
<keyword evidence="1" id="KW-0732">Signal</keyword>
<dbReference type="PANTHER" id="PTHR23220">
    <property type="entry name" value="INTEGRIN ALPHA"/>
    <property type="match status" value="1"/>
</dbReference>
<evidence type="ECO:0000256" key="3">
    <source>
        <dbReference type="ARBA" id="ARBA00023180"/>
    </source>
</evidence>
<dbReference type="AlphaFoldDB" id="A0A4R9IFF5"/>
<dbReference type="PANTHER" id="PTHR23220:SF122">
    <property type="entry name" value="INTEGRIN ALPHA-PS1"/>
    <property type="match status" value="1"/>
</dbReference>
<dbReference type="GO" id="GO:0033627">
    <property type="term" value="P:cell adhesion mediated by integrin"/>
    <property type="evidence" value="ECO:0007669"/>
    <property type="project" value="TreeGrafter"/>
</dbReference>
<dbReference type="GO" id="GO:0098609">
    <property type="term" value="P:cell-cell adhesion"/>
    <property type="evidence" value="ECO:0007669"/>
    <property type="project" value="TreeGrafter"/>
</dbReference>
<accession>A0A4R9IFF5</accession>
<dbReference type="InterPro" id="IPR028994">
    <property type="entry name" value="Integrin_alpha_N"/>
</dbReference>
<evidence type="ECO:0000313" key="5">
    <source>
        <dbReference type="Proteomes" id="UP000298009"/>
    </source>
</evidence>
<sequence>MAFKTFAHILNKRLLTLGLSFFLLNCWANPLTHPPIECLMKLPNFLCPDNDRLKKWSPYLYLALLPESTVTISNLTNHSIVETGFVVGTVPPGQAYVNVGIDDAPPTQVPVVNGTWRYALPAKAVSGTFWTYGSLHTIYAHIPYERPNTIQVRKGTNHDTDGDGYPDLIVSATPVNSIQGYGYVYKTNPWIKQLETNPVTSLTDGTTGTYFGCRIGSGDFNGDGYADVLVGAQAYNGATGRVYVFLSKGQSGIPSQNLNAGGFADAILDGVIGSGRFGTNIIGADINNDGYDDGVFASPWLNELFILYSQGPNAILSQNTNTANFVFKNPATVPNPDDNFGSLAYAGDLNGDGFLDLVVSAAIYSSNRGRIYIFISNQGSLPTTPQQYLVAPTEPSPGCAAGTGCQFGTSFVLDYFNSDNCIDLAVGGPTFNTNQGIVFVYHSTCDSTNPYPNPPVATLIGPPTTSCNGTNCSFGGNLTSGDTNGDGLPDLLIGAAGASSGIGDVYLVLNDPTTGFPNLNLSAAGSANSLFSGSLTNSGFSQGLQFQDTNADGLQDIVISEPATTNRVYTFHSVRGGVPASQNLNGTGVTNQTLAPPAGTSLGNTIAELRIKAEGYLWALVAKAKIYLGWI</sequence>
<dbReference type="OrthoDB" id="344301at2"/>
<dbReference type="Proteomes" id="UP000298009">
    <property type="component" value="Unassembled WGS sequence"/>
</dbReference>
<comment type="caution">
    <text evidence="4">The sequence shown here is derived from an EMBL/GenBank/DDBJ whole genome shotgun (WGS) entry which is preliminary data.</text>
</comment>
<dbReference type="SUPFAM" id="SSF69318">
    <property type="entry name" value="Integrin alpha N-terminal domain"/>
    <property type="match status" value="2"/>
</dbReference>
<dbReference type="GO" id="GO:0005178">
    <property type="term" value="F:integrin binding"/>
    <property type="evidence" value="ECO:0007669"/>
    <property type="project" value="TreeGrafter"/>
</dbReference>
<dbReference type="InterPro" id="IPR013519">
    <property type="entry name" value="Int_alpha_beta-p"/>
</dbReference>
<dbReference type="Gene3D" id="2.130.10.130">
    <property type="entry name" value="Integrin alpha, N-terminal"/>
    <property type="match status" value="3"/>
</dbReference>
<keyword evidence="2" id="KW-0677">Repeat</keyword>
<dbReference type="InterPro" id="IPR000413">
    <property type="entry name" value="Integrin_alpha"/>
</dbReference>
<dbReference type="PROSITE" id="PS51470">
    <property type="entry name" value="FG_GAP"/>
    <property type="match status" value="3"/>
</dbReference>
<dbReference type="EMBL" id="RQFK01000011">
    <property type="protein sequence ID" value="TGK86931.1"/>
    <property type="molecule type" value="Genomic_DNA"/>
</dbReference>
<dbReference type="GO" id="GO:0009897">
    <property type="term" value="C:external side of plasma membrane"/>
    <property type="evidence" value="ECO:0007669"/>
    <property type="project" value="TreeGrafter"/>
</dbReference>
<name>A0A4R9IFF5_9LEPT</name>
<dbReference type="GO" id="GO:0008305">
    <property type="term" value="C:integrin complex"/>
    <property type="evidence" value="ECO:0007669"/>
    <property type="project" value="InterPro"/>
</dbReference>
<keyword evidence="3" id="KW-0325">Glycoprotein</keyword>
<dbReference type="PRINTS" id="PR01185">
    <property type="entry name" value="INTEGRINA"/>
</dbReference>
<gene>
    <name evidence="4" type="ORF">EHQ24_04865</name>
</gene>
<dbReference type="GO" id="GO:0007229">
    <property type="term" value="P:integrin-mediated signaling pathway"/>
    <property type="evidence" value="ECO:0007669"/>
    <property type="project" value="TreeGrafter"/>
</dbReference>
<organism evidence="4 5">
    <name type="scientific">Leptospira noumeaensis</name>
    <dbReference type="NCBI Taxonomy" id="2484964"/>
    <lineage>
        <taxon>Bacteria</taxon>
        <taxon>Pseudomonadati</taxon>
        <taxon>Spirochaetota</taxon>
        <taxon>Spirochaetia</taxon>
        <taxon>Leptospirales</taxon>
        <taxon>Leptospiraceae</taxon>
        <taxon>Leptospira</taxon>
    </lineage>
</organism>
<evidence type="ECO:0000256" key="2">
    <source>
        <dbReference type="ARBA" id="ARBA00022737"/>
    </source>
</evidence>